<keyword evidence="2" id="KW-0813">Transport</keyword>
<feature type="transmembrane region" description="Helical" evidence="8">
    <location>
        <begin position="304"/>
        <end position="326"/>
    </location>
</feature>
<feature type="domain" description="Cation/H+ exchanger transmembrane" evidence="9">
    <location>
        <begin position="25"/>
        <end position="396"/>
    </location>
</feature>
<dbReference type="Gene3D" id="1.20.1530.20">
    <property type="match status" value="1"/>
</dbReference>
<accession>A0A3M9NFS0</accession>
<feature type="transmembrane region" description="Helical" evidence="8">
    <location>
        <begin position="42"/>
        <end position="60"/>
    </location>
</feature>
<keyword evidence="11" id="KW-1185">Reference proteome</keyword>
<feature type="transmembrane region" description="Helical" evidence="8">
    <location>
        <begin position="245"/>
        <end position="262"/>
    </location>
</feature>
<keyword evidence="4 8" id="KW-0812">Transmembrane</keyword>
<comment type="subcellular location">
    <subcellularLocation>
        <location evidence="1">Membrane</location>
        <topology evidence="1">Multi-pass membrane protein</topology>
    </subcellularLocation>
</comment>
<dbReference type="Pfam" id="PF00999">
    <property type="entry name" value="Na_H_Exchanger"/>
    <property type="match status" value="1"/>
</dbReference>
<feature type="transmembrane region" description="Helical" evidence="8">
    <location>
        <begin position="378"/>
        <end position="397"/>
    </location>
</feature>
<feature type="transmembrane region" description="Helical" evidence="8">
    <location>
        <begin position="189"/>
        <end position="216"/>
    </location>
</feature>
<dbReference type="PANTHER" id="PTHR43562">
    <property type="entry name" value="NAPA-TYPE SODIUM/HYDROGEN ANTIPORTER"/>
    <property type="match status" value="1"/>
</dbReference>
<dbReference type="GO" id="GO:0015297">
    <property type="term" value="F:antiporter activity"/>
    <property type="evidence" value="ECO:0007669"/>
    <property type="project" value="UniProtKB-KW"/>
</dbReference>
<dbReference type="InterPro" id="IPR038770">
    <property type="entry name" value="Na+/solute_symporter_sf"/>
</dbReference>
<evidence type="ECO:0000313" key="11">
    <source>
        <dbReference type="Proteomes" id="UP000267223"/>
    </source>
</evidence>
<evidence type="ECO:0000256" key="6">
    <source>
        <dbReference type="ARBA" id="ARBA00023065"/>
    </source>
</evidence>
<dbReference type="RefSeq" id="WP_123120544.1">
    <property type="nucleotide sequence ID" value="NZ_RJJR01000007.1"/>
</dbReference>
<dbReference type="EMBL" id="RJJR01000007">
    <property type="protein sequence ID" value="RNI36626.1"/>
    <property type="molecule type" value="Genomic_DNA"/>
</dbReference>
<feature type="transmembrane region" description="Helical" evidence="8">
    <location>
        <begin position="338"/>
        <end position="358"/>
    </location>
</feature>
<evidence type="ECO:0000256" key="1">
    <source>
        <dbReference type="ARBA" id="ARBA00004141"/>
    </source>
</evidence>
<keyword evidence="6" id="KW-0406">Ion transport</keyword>
<keyword evidence="7 8" id="KW-0472">Membrane</keyword>
<evidence type="ECO:0000259" key="9">
    <source>
        <dbReference type="Pfam" id="PF00999"/>
    </source>
</evidence>
<evidence type="ECO:0000256" key="4">
    <source>
        <dbReference type="ARBA" id="ARBA00022692"/>
    </source>
</evidence>
<evidence type="ECO:0000256" key="7">
    <source>
        <dbReference type="ARBA" id="ARBA00023136"/>
    </source>
</evidence>
<dbReference type="PANTHER" id="PTHR43562:SF4">
    <property type="entry name" value="NA(+)_H(+) ANTIPORTER NHAS5"/>
    <property type="match status" value="1"/>
</dbReference>
<feature type="transmembrane region" description="Helical" evidence="8">
    <location>
        <begin position="66"/>
        <end position="85"/>
    </location>
</feature>
<feature type="transmembrane region" description="Helical" evidence="8">
    <location>
        <begin position="124"/>
        <end position="144"/>
    </location>
</feature>
<sequence>MILLADLDFSLPLTNPVIIFSLVLFIILFAPILLSKIKVPHIIGLILAGVLVGPYALNLLKRDSSIVLFGTVGLLYIMFLAGLEIDITEFKKNRKKIVVFGLITFILPLVFGTLASYYILQYNWLSSILLASMFSTHTLVSYPITGKYGVSRNRAVALAVGGTMITDILALLILAVISGMTKSDVTSTFWITLGVSTIVFVGIVFFIFPIIIRWFFKRYDDSVSQYIFVLAIVFLASFLAEAAGIEAIIGAFFAGLVLNNFIPHSSPLMNRIGFVGNALFIPFFLIGVGMLVNFNVLFHGWGALRVAGVIVTVAIATKFLAAWFTQKAFKLLPDEGKMIFGLSTSHAAATLAIILVGYNIIIGETPGGEPIRLLDEDILNGTILLILISCAISSFVVEKASANLALEEEKESEIQVDSGEKILITLAYPDTVTEMVDIGLMMKPAKNNVPVYALTIISDDENNDTSQVSGKKMMEKAINQAAATENTIIPLMRYDMNISNAIIYTIKEQNITDVIIGLHKDANQKNFLGTIAENILSKSNETIFIYKSLQPFNTLNRILVVIPPEAEKEPGFLHWFSRLMTIAKTGGLSFQFFASEATLEQLKEYMLNSPNPVPSTYNVFTNWEDFLILSRELKPNDLFVIVSSRKGHISYDDKQEKLPYYLSRYFVHNSFIIIYPKQKESDISDEDKLHHDSSLLDTLSENLQVVNKAGDYITRIFKKKNQ</sequence>
<comment type="caution">
    <text evidence="10">The sequence shown here is derived from an EMBL/GenBank/DDBJ whole genome shotgun (WGS) entry which is preliminary data.</text>
</comment>
<evidence type="ECO:0000313" key="10">
    <source>
        <dbReference type="EMBL" id="RNI36626.1"/>
    </source>
</evidence>
<keyword evidence="3" id="KW-0050">Antiport</keyword>
<feature type="transmembrane region" description="Helical" evidence="8">
    <location>
        <begin position="17"/>
        <end position="35"/>
    </location>
</feature>
<gene>
    <name evidence="10" type="ORF">EFY79_09875</name>
</gene>
<keyword evidence="5 8" id="KW-1133">Transmembrane helix</keyword>
<dbReference type="Proteomes" id="UP000267223">
    <property type="component" value="Unassembled WGS sequence"/>
</dbReference>
<feature type="transmembrane region" description="Helical" evidence="8">
    <location>
        <begin position="274"/>
        <end position="298"/>
    </location>
</feature>
<dbReference type="GO" id="GO:1902600">
    <property type="term" value="P:proton transmembrane transport"/>
    <property type="evidence" value="ECO:0007669"/>
    <property type="project" value="InterPro"/>
</dbReference>
<proteinExistence type="predicted"/>
<organism evidence="10 11">
    <name type="scientific">Hanamia caeni</name>
    <dbReference type="NCBI Taxonomy" id="2294116"/>
    <lineage>
        <taxon>Bacteria</taxon>
        <taxon>Pseudomonadati</taxon>
        <taxon>Bacteroidota</taxon>
        <taxon>Chitinophagia</taxon>
        <taxon>Chitinophagales</taxon>
        <taxon>Chitinophagaceae</taxon>
        <taxon>Hanamia</taxon>
    </lineage>
</organism>
<dbReference type="SUPFAM" id="SSF52402">
    <property type="entry name" value="Adenine nucleotide alpha hydrolases-like"/>
    <property type="match status" value="1"/>
</dbReference>
<dbReference type="InterPro" id="IPR006153">
    <property type="entry name" value="Cation/H_exchanger_TM"/>
</dbReference>
<evidence type="ECO:0000256" key="2">
    <source>
        <dbReference type="ARBA" id="ARBA00022448"/>
    </source>
</evidence>
<feature type="transmembrane region" description="Helical" evidence="8">
    <location>
        <begin position="97"/>
        <end position="118"/>
    </location>
</feature>
<name>A0A3M9NFS0_9BACT</name>
<dbReference type="GO" id="GO:0016020">
    <property type="term" value="C:membrane"/>
    <property type="evidence" value="ECO:0007669"/>
    <property type="project" value="UniProtKB-SubCell"/>
</dbReference>
<evidence type="ECO:0000256" key="8">
    <source>
        <dbReference type="SAM" id="Phobius"/>
    </source>
</evidence>
<feature type="transmembrane region" description="Helical" evidence="8">
    <location>
        <begin position="156"/>
        <end position="177"/>
    </location>
</feature>
<dbReference type="OrthoDB" id="9793589at2"/>
<protein>
    <submittedName>
        <fullName evidence="10">Cation:proton antiporter</fullName>
    </submittedName>
</protein>
<dbReference type="AlphaFoldDB" id="A0A3M9NFS0"/>
<evidence type="ECO:0000256" key="5">
    <source>
        <dbReference type="ARBA" id="ARBA00022989"/>
    </source>
</evidence>
<evidence type="ECO:0000256" key="3">
    <source>
        <dbReference type="ARBA" id="ARBA00022449"/>
    </source>
</evidence>
<reference evidence="10 11" key="1">
    <citation type="submission" date="2018-11" db="EMBL/GenBank/DDBJ databases">
        <title>Draft genome sequence of Ferruginibacter sp. BO-59.</title>
        <authorList>
            <person name="Im W.T."/>
        </authorList>
    </citation>
    <scope>NUCLEOTIDE SEQUENCE [LARGE SCALE GENOMIC DNA]</scope>
    <source>
        <strain evidence="10 11">BO-59</strain>
    </source>
</reference>